<evidence type="ECO:0000313" key="2">
    <source>
        <dbReference type="Proteomes" id="UP000735302"/>
    </source>
</evidence>
<gene>
    <name evidence="1" type="ORF">PoB_006102800</name>
</gene>
<evidence type="ECO:0000313" key="1">
    <source>
        <dbReference type="EMBL" id="GFO34523.1"/>
    </source>
</evidence>
<organism evidence="1 2">
    <name type="scientific">Plakobranchus ocellatus</name>
    <dbReference type="NCBI Taxonomy" id="259542"/>
    <lineage>
        <taxon>Eukaryota</taxon>
        <taxon>Metazoa</taxon>
        <taxon>Spiralia</taxon>
        <taxon>Lophotrochozoa</taxon>
        <taxon>Mollusca</taxon>
        <taxon>Gastropoda</taxon>
        <taxon>Heterobranchia</taxon>
        <taxon>Euthyneura</taxon>
        <taxon>Panpulmonata</taxon>
        <taxon>Sacoglossa</taxon>
        <taxon>Placobranchoidea</taxon>
        <taxon>Plakobranchidae</taxon>
        <taxon>Plakobranchus</taxon>
    </lineage>
</organism>
<reference evidence="1 2" key="1">
    <citation type="journal article" date="2021" name="Elife">
        <title>Chloroplast acquisition without the gene transfer in kleptoplastic sea slugs, Plakobranchus ocellatus.</title>
        <authorList>
            <person name="Maeda T."/>
            <person name="Takahashi S."/>
            <person name="Yoshida T."/>
            <person name="Shimamura S."/>
            <person name="Takaki Y."/>
            <person name="Nagai Y."/>
            <person name="Toyoda A."/>
            <person name="Suzuki Y."/>
            <person name="Arimoto A."/>
            <person name="Ishii H."/>
            <person name="Satoh N."/>
            <person name="Nishiyama T."/>
            <person name="Hasebe M."/>
            <person name="Maruyama T."/>
            <person name="Minagawa J."/>
            <person name="Obokata J."/>
            <person name="Shigenobu S."/>
        </authorList>
    </citation>
    <scope>NUCLEOTIDE SEQUENCE [LARGE SCALE GENOMIC DNA]</scope>
</reference>
<comment type="caution">
    <text evidence="1">The sequence shown here is derived from an EMBL/GenBank/DDBJ whole genome shotgun (WGS) entry which is preliminary data.</text>
</comment>
<dbReference type="AlphaFoldDB" id="A0AAV4CRJ7"/>
<keyword evidence="2" id="KW-1185">Reference proteome</keyword>
<sequence length="239" mass="26580">MMALTICHGVGIIIPENILLWTMRFKGNNQRLYKTLVYITVCFLLLCGTGDGVEASSNVCGPELGKISIKYTWQKSSVSREQFQRELCTRTCSNGTIRNHDLSSCTKIRCFECMCERPKCQIYGTCCPSDPRYPSSATTTAVAGPVQQNGTQAPGKMDTPVLKCEASGTSSGYLYIQSCPRAYNDSQTRRLCELEEKQNLTLDQFARVSDSELEVVYHNKYCALCNRALQVGQLGGFSR</sequence>
<dbReference type="EMBL" id="BLXT01006904">
    <property type="protein sequence ID" value="GFO34523.1"/>
    <property type="molecule type" value="Genomic_DNA"/>
</dbReference>
<name>A0AAV4CRJ7_9GAST</name>
<dbReference type="Proteomes" id="UP000735302">
    <property type="component" value="Unassembled WGS sequence"/>
</dbReference>
<protein>
    <recommendedName>
        <fullName evidence="3">SMB domain-containing protein</fullName>
    </recommendedName>
</protein>
<accession>A0AAV4CRJ7</accession>
<proteinExistence type="predicted"/>
<evidence type="ECO:0008006" key="3">
    <source>
        <dbReference type="Google" id="ProtNLM"/>
    </source>
</evidence>